<evidence type="ECO:0000256" key="1">
    <source>
        <dbReference type="SAM" id="MobiDB-lite"/>
    </source>
</evidence>
<dbReference type="Proteomes" id="UP000295781">
    <property type="component" value="Chromosome"/>
</dbReference>
<dbReference type="AlphaFoldDB" id="A0A4V0NDP3"/>
<feature type="region of interest" description="Disordered" evidence="1">
    <location>
        <begin position="32"/>
        <end position="59"/>
    </location>
</feature>
<dbReference type="EMBL" id="CP012670">
    <property type="protein sequence ID" value="AUX23372.1"/>
    <property type="molecule type" value="Genomic_DNA"/>
</dbReference>
<protein>
    <submittedName>
        <fullName evidence="2">Uncharacterized protein</fullName>
    </submittedName>
</protein>
<organism evidence="2 3">
    <name type="scientific">Sorangium cellulosum</name>
    <name type="common">Polyangium cellulosum</name>
    <dbReference type="NCBI Taxonomy" id="56"/>
    <lineage>
        <taxon>Bacteria</taxon>
        <taxon>Pseudomonadati</taxon>
        <taxon>Myxococcota</taxon>
        <taxon>Polyangia</taxon>
        <taxon>Polyangiales</taxon>
        <taxon>Polyangiaceae</taxon>
        <taxon>Sorangium</taxon>
    </lineage>
</organism>
<feature type="compositionally biased region" description="Gly residues" evidence="1">
    <location>
        <begin position="47"/>
        <end position="59"/>
    </location>
</feature>
<gene>
    <name evidence="2" type="ORF">SOCEGT47_038970</name>
</gene>
<proteinExistence type="predicted"/>
<name>A0A4V0NDP3_SORCE</name>
<accession>A0A4V0NDP3</accession>
<reference evidence="2 3" key="1">
    <citation type="submission" date="2015-09" db="EMBL/GenBank/DDBJ databases">
        <title>Sorangium comparison.</title>
        <authorList>
            <person name="Zaburannyi N."/>
            <person name="Bunk B."/>
            <person name="Overmann J."/>
            <person name="Mueller R."/>
        </authorList>
    </citation>
    <scope>NUCLEOTIDE SEQUENCE [LARGE SCALE GENOMIC DNA]</scope>
    <source>
        <strain evidence="2 3">So ceGT47</strain>
    </source>
</reference>
<evidence type="ECO:0000313" key="2">
    <source>
        <dbReference type="EMBL" id="AUX23372.1"/>
    </source>
</evidence>
<sequence length="59" mass="6127">MSGRQPDGRAGVAKGGRERVVVLDRDRDGLRVGRGVGANGVEPWRGEIGGGHAKGYARG</sequence>
<evidence type="ECO:0000313" key="3">
    <source>
        <dbReference type="Proteomes" id="UP000295781"/>
    </source>
</evidence>